<dbReference type="InterPro" id="IPR027417">
    <property type="entry name" value="P-loop_NTPase"/>
</dbReference>
<organism evidence="6 7">
    <name type="scientific">Exidia glandulosa HHB12029</name>
    <dbReference type="NCBI Taxonomy" id="1314781"/>
    <lineage>
        <taxon>Eukaryota</taxon>
        <taxon>Fungi</taxon>
        <taxon>Dikarya</taxon>
        <taxon>Basidiomycota</taxon>
        <taxon>Agaricomycotina</taxon>
        <taxon>Agaricomycetes</taxon>
        <taxon>Auriculariales</taxon>
        <taxon>Exidiaceae</taxon>
        <taxon>Exidia</taxon>
    </lineage>
</organism>
<dbReference type="GO" id="GO:0009378">
    <property type="term" value="F:four-way junction helicase activity"/>
    <property type="evidence" value="ECO:0007669"/>
    <property type="project" value="TreeGrafter"/>
</dbReference>
<reference evidence="6 7" key="1">
    <citation type="journal article" date="2016" name="Mol. Biol. Evol.">
        <title>Comparative Genomics of Early-Diverging Mushroom-Forming Fungi Provides Insights into the Origins of Lignocellulose Decay Capabilities.</title>
        <authorList>
            <person name="Nagy L.G."/>
            <person name="Riley R."/>
            <person name="Tritt A."/>
            <person name="Adam C."/>
            <person name="Daum C."/>
            <person name="Floudas D."/>
            <person name="Sun H."/>
            <person name="Yadav J.S."/>
            <person name="Pangilinan J."/>
            <person name="Larsson K.H."/>
            <person name="Matsuura K."/>
            <person name="Barry K."/>
            <person name="Labutti K."/>
            <person name="Kuo R."/>
            <person name="Ohm R.A."/>
            <person name="Bhattacharya S.S."/>
            <person name="Shirouzu T."/>
            <person name="Yoshinaga Y."/>
            <person name="Martin F.M."/>
            <person name="Grigoriev I.V."/>
            <person name="Hibbett D.S."/>
        </authorList>
    </citation>
    <scope>NUCLEOTIDE SEQUENCE [LARGE SCALE GENOMIC DNA]</scope>
    <source>
        <strain evidence="6 7">HHB12029</strain>
    </source>
</reference>
<dbReference type="GO" id="GO:0005694">
    <property type="term" value="C:chromosome"/>
    <property type="evidence" value="ECO:0007669"/>
    <property type="project" value="TreeGrafter"/>
</dbReference>
<dbReference type="PANTHER" id="PTHR13710:SF105">
    <property type="entry name" value="ATP-DEPENDENT DNA HELICASE Q1"/>
    <property type="match status" value="1"/>
</dbReference>
<keyword evidence="3" id="KW-0413">Isomerase</keyword>
<evidence type="ECO:0000313" key="7">
    <source>
        <dbReference type="Proteomes" id="UP000077266"/>
    </source>
</evidence>
<name>A0A165JRF1_EXIGL</name>
<proteinExistence type="inferred from homology"/>
<comment type="similarity">
    <text evidence="1">Belongs to the helicase family. RecQ subfamily.</text>
</comment>
<dbReference type="PANTHER" id="PTHR13710">
    <property type="entry name" value="DNA HELICASE RECQ FAMILY MEMBER"/>
    <property type="match status" value="1"/>
</dbReference>
<dbReference type="GO" id="GO:0043138">
    <property type="term" value="F:3'-5' DNA helicase activity"/>
    <property type="evidence" value="ECO:0007669"/>
    <property type="project" value="UniProtKB-EC"/>
</dbReference>
<dbReference type="InParanoid" id="A0A165JRF1"/>
<dbReference type="EMBL" id="KV425960">
    <property type="protein sequence ID" value="KZV95226.1"/>
    <property type="molecule type" value="Genomic_DNA"/>
</dbReference>
<protein>
    <recommendedName>
        <fullName evidence="5">DNA 3'-5' helicase</fullName>
        <ecNumber evidence="5">5.6.2.4</ecNumber>
    </recommendedName>
</protein>
<evidence type="ECO:0000256" key="3">
    <source>
        <dbReference type="ARBA" id="ARBA00023235"/>
    </source>
</evidence>
<accession>A0A165JRF1</accession>
<dbReference type="SUPFAM" id="SSF52540">
    <property type="entry name" value="P-loop containing nucleoside triphosphate hydrolases"/>
    <property type="match status" value="1"/>
</dbReference>
<evidence type="ECO:0000256" key="2">
    <source>
        <dbReference type="ARBA" id="ARBA00023125"/>
    </source>
</evidence>
<sequence length="200" mass="22697">MSKPGWCTGVYFVVDEAHCIPRWKNSFRTAYGRIGQLRAHLSRHVPFIACTATATDEDEAIIRDCLQFSDNAEIINLGNFRTNLLWEVRKMNGAGTALHEVDFMLPDSTTSPEDIPQQLLFANSRTQTHQLADRLRSRLPEDLWPTVQVYHSLRTTRQRAWMMYQYEVGVVRIMVCSEAIAMVSLISAANTMLSSLCTGL</sequence>
<dbReference type="Gene3D" id="3.40.50.300">
    <property type="entry name" value="P-loop containing nucleotide triphosphate hydrolases"/>
    <property type="match status" value="2"/>
</dbReference>
<evidence type="ECO:0000313" key="6">
    <source>
        <dbReference type="EMBL" id="KZV95226.1"/>
    </source>
</evidence>
<dbReference type="Proteomes" id="UP000077266">
    <property type="component" value="Unassembled WGS sequence"/>
</dbReference>
<dbReference type="EC" id="5.6.2.4" evidence="5"/>
<dbReference type="GO" id="GO:0003677">
    <property type="term" value="F:DNA binding"/>
    <property type="evidence" value="ECO:0007669"/>
    <property type="project" value="UniProtKB-KW"/>
</dbReference>
<evidence type="ECO:0000256" key="4">
    <source>
        <dbReference type="ARBA" id="ARBA00034617"/>
    </source>
</evidence>
<keyword evidence="7" id="KW-1185">Reference proteome</keyword>
<evidence type="ECO:0000256" key="1">
    <source>
        <dbReference type="ARBA" id="ARBA00005446"/>
    </source>
</evidence>
<dbReference type="OrthoDB" id="10261556at2759"/>
<gene>
    <name evidence="6" type="ORF">EXIGLDRAFT_610799</name>
</gene>
<dbReference type="GO" id="GO:0006281">
    <property type="term" value="P:DNA repair"/>
    <property type="evidence" value="ECO:0007669"/>
    <property type="project" value="TreeGrafter"/>
</dbReference>
<keyword evidence="2" id="KW-0238">DNA-binding</keyword>
<dbReference type="STRING" id="1314781.A0A165JRF1"/>
<comment type="catalytic activity">
    <reaction evidence="4">
        <text>Couples ATP hydrolysis with the unwinding of duplex DNA by translocating in the 3'-5' direction.</text>
        <dbReference type="EC" id="5.6.2.4"/>
    </reaction>
</comment>
<dbReference type="GO" id="GO:0006310">
    <property type="term" value="P:DNA recombination"/>
    <property type="evidence" value="ECO:0007669"/>
    <property type="project" value="TreeGrafter"/>
</dbReference>
<dbReference type="GO" id="GO:0005737">
    <property type="term" value="C:cytoplasm"/>
    <property type="evidence" value="ECO:0007669"/>
    <property type="project" value="TreeGrafter"/>
</dbReference>
<evidence type="ECO:0000256" key="5">
    <source>
        <dbReference type="ARBA" id="ARBA00034808"/>
    </source>
</evidence>
<dbReference type="AlphaFoldDB" id="A0A165JRF1"/>